<dbReference type="PANTHER" id="PTHR24302:SF15">
    <property type="entry name" value="FATTY-ACID PEROXYGENASE"/>
    <property type="match status" value="1"/>
</dbReference>
<name>A0AA35TYS5_GEOBA</name>
<dbReference type="GO" id="GO:0008395">
    <property type="term" value="F:steroid hydroxylase activity"/>
    <property type="evidence" value="ECO:0007669"/>
    <property type="project" value="TreeGrafter"/>
</dbReference>
<evidence type="ECO:0000313" key="9">
    <source>
        <dbReference type="EMBL" id="CAI8056744.1"/>
    </source>
</evidence>
<dbReference type="InterPro" id="IPR001128">
    <property type="entry name" value="Cyt_P450"/>
</dbReference>
<keyword evidence="8" id="KW-0472">Membrane</keyword>
<keyword evidence="7" id="KW-0503">Monooxygenase</keyword>
<organism evidence="9 10">
    <name type="scientific">Geodia barretti</name>
    <name type="common">Barrett's horny sponge</name>
    <dbReference type="NCBI Taxonomy" id="519541"/>
    <lineage>
        <taxon>Eukaryota</taxon>
        <taxon>Metazoa</taxon>
        <taxon>Porifera</taxon>
        <taxon>Demospongiae</taxon>
        <taxon>Heteroscleromorpha</taxon>
        <taxon>Tetractinellida</taxon>
        <taxon>Astrophorina</taxon>
        <taxon>Geodiidae</taxon>
        <taxon>Geodia</taxon>
    </lineage>
</organism>
<dbReference type="InterPro" id="IPR050705">
    <property type="entry name" value="Cytochrome_P450_3A"/>
</dbReference>
<keyword evidence="4" id="KW-0479">Metal-binding</keyword>
<dbReference type="InterPro" id="IPR036396">
    <property type="entry name" value="Cyt_P450_sf"/>
</dbReference>
<dbReference type="GO" id="GO:0020037">
    <property type="term" value="F:heme binding"/>
    <property type="evidence" value="ECO:0007669"/>
    <property type="project" value="InterPro"/>
</dbReference>
<keyword evidence="8" id="KW-0812">Transmembrane</keyword>
<dbReference type="InterPro" id="IPR002402">
    <property type="entry name" value="Cyt_P450_E_grp-II"/>
</dbReference>
<comment type="cofactor">
    <cofactor evidence="1">
        <name>heme</name>
        <dbReference type="ChEBI" id="CHEBI:30413"/>
    </cofactor>
</comment>
<accession>A0AA35TYS5</accession>
<proteinExistence type="inferred from homology"/>
<keyword evidence="3" id="KW-0349">Heme</keyword>
<dbReference type="Gene3D" id="1.10.630.10">
    <property type="entry name" value="Cytochrome P450"/>
    <property type="match status" value="1"/>
</dbReference>
<dbReference type="PRINTS" id="PR00464">
    <property type="entry name" value="EP450II"/>
</dbReference>
<reference evidence="9" key="1">
    <citation type="submission" date="2023-03" db="EMBL/GenBank/DDBJ databases">
        <authorList>
            <person name="Steffen K."/>
            <person name="Cardenas P."/>
        </authorList>
    </citation>
    <scope>NUCLEOTIDE SEQUENCE</scope>
</reference>
<dbReference type="PANTHER" id="PTHR24302">
    <property type="entry name" value="CYTOCHROME P450 FAMILY 3"/>
    <property type="match status" value="1"/>
</dbReference>
<dbReference type="GO" id="GO:0005506">
    <property type="term" value="F:iron ion binding"/>
    <property type="evidence" value="ECO:0007669"/>
    <property type="project" value="InterPro"/>
</dbReference>
<dbReference type="SUPFAM" id="SSF48264">
    <property type="entry name" value="Cytochrome P450"/>
    <property type="match status" value="1"/>
</dbReference>
<dbReference type="EMBL" id="CASHTH010004394">
    <property type="protein sequence ID" value="CAI8056744.1"/>
    <property type="molecule type" value="Genomic_DNA"/>
</dbReference>
<evidence type="ECO:0000256" key="6">
    <source>
        <dbReference type="ARBA" id="ARBA00023004"/>
    </source>
</evidence>
<keyword evidence="10" id="KW-1185">Reference proteome</keyword>
<keyword evidence="5" id="KW-0560">Oxidoreductase</keyword>
<dbReference type="AlphaFoldDB" id="A0AA35TYS5"/>
<evidence type="ECO:0000256" key="4">
    <source>
        <dbReference type="ARBA" id="ARBA00022723"/>
    </source>
</evidence>
<gene>
    <name evidence="9" type="ORF">GBAR_LOCUS30910</name>
</gene>
<sequence>MMELAFEAINSHSTLLAAAVVSAVVFVLYRFLVSPYRLLSSHGIKGPRPLPVVGNYLSIKRIGHNEFLEEQIEKFGPVFGYYVGAAARVTITDVELLKEIMVKEFDNFRDRGMLGPPNLTPKALGLSPGLVVATGETWKTGRHALTPSFSGMKMKLMVPLLKKSSDILLEKIGEFAESGESAEMFRVYGAFTMETLIATAFGRYVNVLRGEADQITQGGQRHFPCKRRGVTQCSRHADSNSVQLPVARATVTAHSSELRCGSLCQNDAQYGHGAHTG</sequence>
<comment type="similarity">
    <text evidence="2">Belongs to the cytochrome P450 family.</text>
</comment>
<dbReference type="Proteomes" id="UP001174909">
    <property type="component" value="Unassembled WGS sequence"/>
</dbReference>
<comment type="caution">
    <text evidence="9">The sequence shown here is derived from an EMBL/GenBank/DDBJ whole genome shotgun (WGS) entry which is preliminary data.</text>
</comment>
<evidence type="ECO:0000256" key="1">
    <source>
        <dbReference type="ARBA" id="ARBA00001971"/>
    </source>
</evidence>
<evidence type="ECO:0000256" key="5">
    <source>
        <dbReference type="ARBA" id="ARBA00023002"/>
    </source>
</evidence>
<feature type="transmembrane region" description="Helical" evidence="8">
    <location>
        <begin position="12"/>
        <end position="32"/>
    </location>
</feature>
<keyword evidence="6" id="KW-0408">Iron</keyword>
<evidence type="ECO:0000256" key="2">
    <source>
        <dbReference type="ARBA" id="ARBA00010617"/>
    </source>
</evidence>
<dbReference type="GO" id="GO:0016705">
    <property type="term" value="F:oxidoreductase activity, acting on paired donors, with incorporation or reduction of molecular oxygen"/>
    <property type="evidence" value="ECO:0007669"/>
    <property type="project" value="InterPro"/>
</dbReference>
<dbReference type="Pfam" id="PF00067">
    <property type="entry name" value="p450"/>
    <property type="match status" value="1"/>
</dbReference>
<evidence type="ECO:0000256" key="3">
    <source>
        <dbReference type="ARBA" id="ARBA00022617"/>
    </source>
</evidence>
<evidence type="ECO:0000256" key="8">
    <source>
        <dbReference type="SAM" id="Phobius"/>
    </source>
</evidence>
<keyword evidence="8" id="KW-1133">Transmembrane helix</keyword>
<evidence type="ECO:0000256" key="7">
    <source>
        <dbReference type="ARBA" id="ARBA00023033"/>
    </source>
</evidence>
<evidence type="ECO:0000313" key="10">
    <source>
        <dbReference type="Proteomes" id="UP001174909"/>
    </source>
</evidence>
<protein>
    <submittedName>
        <fullName evidence="9">Cytochrome P450 3A24</fullName>
    </submittedName>
</protein>